<dbReference type="GO" id="GO:0016787">
    <property type="term" value="F:hydrolase activity"/>
    <property type="evidence" value="ECO:0007669"/>
    <property type="project" value="UniProtKB-KW"/>
</dbReference>
<name>A0A3Q2ZKZ9_KRYMA</name>
<dbReference type="GO" id="GO:0005525">
    <property type="term" value="F:GTP binding"/>
    <property type="evidence" value="ECO:0007669"/>
    <property type="project" value="UniProtKB-KW"/>
</dbReference>
<organism evidence="6 7">
    <name type="scientific">Kryptolebias marmoratus</name>
    <name type="common">Mangrove killifish</name>
    <name type="synonym">Rivulus marmoratus</name>
    <dbReference type="NCBI Taxonomy" id="37003"/>
    <lineage>
        <taxon>Eukaryota</taxon>
        <taxon>Metazoa</taxon>
        <taxon>Chordata</taxon>
        <taxon>Craniata</taxon>
        <taxon>Vertebrata</taxon>
        <taxon>Euteleostomi</taxon>
        <taxon>Actinopterygii</taxon>
        <taxon>Neopterygii</taxon>
        <taxon>Teleostei</taxon>
        <taxon>Neoteleostei</taxon>
        <taxon>Acanthomorphata</taxon>
        <taxon>Ovalentaria</taxon>
        <taxon>Atherinomorphae</taxon>
        <taxon>Cyprinodontiformes</taxon>
        <taxon>Rivulidae</taxon>
        <taxon>Kryptolebias</taxon>
    </lineage>
</organism>
<comment type="similarity">
    <text evidence="1">Belongs to the TRAFAC class dynamin-like GTPase superfamily. IRG family.</text>
</comment>
<dbReference type="InterPro" id="IPR027417">
    <property type="entry name" value="P-loop_NTPase"/>
</dbReference>
<feature type="domain" description="IRG-type G" evidence="5">
    <location>
        <begin position="43"/>
        <end position="221"/>
    </location>
</feature>
<dbReference type="PANTHER" id="PTHR32341">
    <property type="entry name" value="INTERFERON-INDUCIBLE GTPASE"/>
    <property type="match status" value="1"/>
</dbReference>
<evidence type="ECO:0000256" key="1">
    <source>
        <dbReference type="ARBA" id="ARBA00005429"/>
    </source>
</evidence>
<dbReference type="OMA" id="MFKGMIW"/>
<evidence type="ECO:0000256" key="3">
    <source>
        <dbReference type="ARBA" id="ARBA00022801"/>
    </source>
</evidence>
<keyword evidence="4" id="KW-0342">GTP-binding</keyword>
<dbReference type="PANTHER" id="PTHR32341:SF10">
    <property type="entry name" value="INTERFERON-INDUCIBLE GTPASE 5"/>
    <property type="match status" value="1"/>
</dbReference>
<proteinExistence type="inferred from homology"/>
<keyword evidence="2" id="KW-0547">Nucleotide-binding</keyword>
<keyword evidence="7" id="KW-1185">Reference proteome</keyword>
<dbReference type="PROSITE" id="PS51716">
    <property type="entry name" value="G_IRG"/>
    <property type="match status" value="1"/>
</dbReference>
<evidence type="ECO:0000256" key="4">
    <source>
        <dbReference type="ARBA" id="ARBA00023134"/>
    </source>
</evidence>
<reference evidence="6" key="2">
    <citation type="submission" date="2025-09" db="UniProtKB">
        <authorList>
            <consortium name="Ensembl"/>
        </authorList>
    </citation>
    <scope>IDENTIFICATION</scope>
</reference>
<dbReference type="Gene3D" id="3.40.50.300">
    <property type="entry name" value="P-loop containing nucleotide triphosphate hydrolases"/>
    <property type="match status" value="1"/>
</dbReference>
<dbReference type="GeneTree" id="ENSGT00950000183007"/>
<protein>
    <recommendedName>
        <fullName evidence="5">IRG-type G domain-containing protein</fullName>
    </recommendedName>
</protein>
<evidence type="ECO:0000259" key="5">
    <source>
        <dbReference type="PROSITE" id="PS51716"/>
    </source>
</evidence>
<dbReference type="Pfam" id="PF05049">
    <property type="entry name" value="IIGP"/>
    <property type="match status" value="1"/>
</dbReference>
<accession>A0A3Q2ZKZ9</accession>
<dbReference type="STRING" id="37003.ENSKMAP00000004286"/>
<dbReference type="FunFam" id="3.40.50.300:FF:000541">
    <property type="entry name" value="Immunity related GTPase M"/>
    <property type="match status" value="1"/>
</dbReference>
<dbReference type="AlphaFoldDB" id="A0A3Q2ZKZ9"/>
<dbReference type="InterPro" id="IPR030385">
    <property type="entry name" value="G_IRG_dom"/>
</dbReference>
<evidence type="ECO:0000256" key="2">
    <source>
        <dbReference type="ARBA" id="ARBA00022741"/>
    </source>
</evidence>
<reference evidence="6" key="1">
    <citation type="submission" date="2025-08" db="UniProtKB">
        <authorList>
            <consortium name="Ensembl"/>
        </authorList>
    </citation>
    <scope>IDENTIFICATION</scope>
</reference>
<evidence type="ECO:0000313" key="6">
    <source>
        <dbReference type="Ensembl" id="ENSKMAP00000004286.1"/>
    </source>
</evidence>
<dbReference type="GO" id="GO:0016020">
    <property type="term" value="C:membrane"/>
    <property type="evidence" value="ECO:0007669"/>
    <property type="project" value="InterPro"/>
</dbReference>
<dbReference type="InterPro" id="IPR007743">
    <property type="entry name" value="Immunity-related_GTPase-like"/>
</dbReference>
<sequence>MRQASLGVNMDVMFDTEIKSLLQTDPAAAAEKINTFIERQNNTPLNIAITGETGSGKSTFINYFQRMTNDDAGAAPTGVTETTIDVKEYPHPEYPNVKLWDFPGIGTTKFPADTYLELLGSRKFDFFIIISDTRFRENDVKLAKAIQKMKKKFYFVRSKIDNDLQAEARGKRNVNEQEILQKIRNDCLQDEGFESPQVFLLSSFDLHLYDFPLLHETLERELPELMRHALLMTIPNINLEVIKKKKKALQAQIKYYAAGSAAGAAVPVPGLSFAVDIGIIVTAVTHFVVSFSLDIPSLKKLANTTGVPYDDLKKVILSPLAAVKITSELIMKVLSQLASVATLMAGEEVSRWIPIIGIPATMAFSFAGTYKALSHILNMLAEDAERVFKRALGLNMEFSTYEVLALLSTISSPVGVLCKYILIFNINITILSVCESSKT</sequence>
<dbReference type="Proteomes" id="UP000264800">
    <property type="component" value="Unplaced"/>
</dbReference>
<dbReference type="InterPro" id="IPR051515">
    <property type="entry name" value="IRG"/>
</dbReference>
<evidence type="ECO:0000313" key="7">
    <source>
        <dbReference type="Proteomes" id="UP000264800"/>
    </source>
</evidence>
<keyword evidence="3" id="KW-0378">Hydrolase</keyword>
<dbReference type="SUPFAM" id="SSF52540">
    <property type="entry name" value="P-loop containing nucleoside triphosphate hydrolases"/>
    <property type="match status" value="1"/>
</dbReference>
<dbReference type="Ensembl" id="ENSKMAT00000004369.1">
    <property type="protein sequence ID" value="ENSKMAP00000004286.1"/>
    <property type="gene ID" value="ENSKMAG00000003263.1"/>
</dbReference>